<comment type="catalytic activity">
    <reaction evidence="1 10">
        <text>(2E)-3-(2,3-dihydroxyphenyl)prop-2-enoate + O2 = (2Z,4E,7E)-2-hydroxy-6-oxonona-2,4,7-trienedioate + H(+)</text>
        <dbReference type="Rhea" id="RHEA:25054"/>
        <dbReference type="ChEBI" id="CHEBI:15378"/>
        <dbReference type="ChEBI" id="CHEBI:15379"/>
        <dbReference type="ChEBI" id="CHEBI:58642"/>
        <dbReference type="ChEBI" id="CHEBI:66888"/>
        <dbReference type="EC" id="1.13.11.16"/>
    </reaction>
</comment>
<evidence type="ECO:0000256" key="4">
    <source>
        <dbReference type="ARBA" id="ARBA00007030"/>
    </source>
</evidence>
<feature type="active site" description="Proton donor" evidence="10">
    <location>
        <position position="115"/>
    </location>
</feature>
<dbReference type="EMBL" id="BAAAZP010000237">
    <property type="protein sequence ID" value="GAA3717119.1"/>
    <property type="molecule type" value="Genomic_DNA"/>
</dbReference>
<evidence type="ECO:0000256" key="7">
    <source>
        <dbReference type="ARBA" id="ARBA00022964"/>
    </source>
</evidence>
<gene>
    <name evidence="10" type="primary">mhpB</name>
    <name evidence="12" type="ORF">GCM10022224_098490</name>
</gene>
<keyword evidence="8 10" id="KW-0560">Oxidoreductase</keyword>
<accession>A0ABP7EC15</accession>
<dbReference type="SUPFAM" id="SSF53213">
    <property type="entry name" value="LigB-like"/>
    <property type="match status" value="1"/>
</dbReference>
<comment type="caution">
    <text evidence="12">The sequence shown here is derived from an EMBL/GenBank/DDBJ whole genome shotgun (WGS) entry which is preliminary data.</text>
</comment>
<keyword evidence="6 10" id="KW-0058">Aromatic hydrocarbons catabolism</keyword>
<organism evidence="12 13">
    <name type="scientific">Nonomuraea antimicrobica</name>
    <dbReference type="NCBI Taxonomy" id="561173"/>
    <lineage>
        <taxon>Bacteria</taxon>
        <taxon>Bacillati</taxon>
        <taxon>Actinomycetota</taxon>
        <taxon>Actinomycetes</taxon>
        <taxon>Streptosporangiales</taxon>
        <taxon>Streptosporangiaceae</taxon>
        <taxon>Nonomuraea</taxon>
    </lineage>
</organism>
<evidence type="ECO:0000256" key="3">
    <source>
        <dbReference type="ARBA" id="ARBA00005207"/>
    </source>
</evidence>
<dbReference type="NCBIfam" id="NF009910">
    <property type="entry name" value="PRK13370.1-4"/>
    <property type="match status" value="1"/>
</dbReference>
<name>A0ABP7EC15_9ACTN</name>
<dbReference type="InterPro" id="IPR023789">
    <property type="entry name" value="DHPP/DHXA_dioxygenase"/>
</dbReference>
<dbReference type="HAMAP" id="MF_01653">
    <property type="entry name" value="MhpB"/>
    <property type="match status" value="1"/>
</dbReference>
<keyword evidence="9 10" id="KW-0408">Iron</keyword>
<dbReference type="Gene3D" id="3.40.830.10">
    <property type="entry name" value="LigB-like"/>
    <property type="match status" value="1"/>
</dbReference>
<dbReference type="RefSeq" id="WP_344896104.1">
    <property type="nucleotide sequence ID" value="NZ_BAAAZP010000237.1"/>
</dbReference>
<keyword evidence="13" id="KW-1185">Reference proteome</keyword>
<comment type="subunit">
    <text evidence="5 10">Homotetramer.</text>
</comment>
<comment type="similarity">
    <text evidence="4 10">Belongs to the LigB/MhpB extradiol dioxygenase family.</text>
</comment>
<dbReference type="InterPro" id="IPR004183">
    <property type="entry name" value="Xdiol_dOase_suB"/>
</dbReference>
<evidence type="ECO:0000256" key="10">
    <source>
        <dbReference type="HAMAP-Rule" id="MF_01653"/>
    </source>
</evidence>
<proteinExistence type="inferred from homology"/>
<evidence type="ECO:0000256" key="9">
    <source>
        <dbReference type="ARBA" id="ARBA00023004"/>
    </source>
</evidence>
<evidence type="ECO:0000256" key="8">
    <source>
        <dbReference type="ARBA" id="ARBA00023002"/>
    </source>
</evidence>
<evidence type="ECO:0000313" key="13">
    <source>
        <dbReference type="Proteomes" id="UP001500902"/>
    </source>
</evidence>
<dbReference type="Proteomes" id="UP001500902">
    <property type="component" value="Unassembled WGS sequence"/>
</dbReference>
<feature type="domain" description="Extradiol ring-cleavage dioxygenase class III enzyme subunit B" evidence="11">
    <location>
        <begin position="6"/>
        <end position="290"/>
    </location>
</feature>
<dbReference type="Pfam" id="PF02900">
    <property type="entry name" value="LigB"/>
    <property type="match status" value="1"/>
</dbReference>
<sequence>MSAASVCMSHSPLLEHVEPPADVRAAVDAAFARARAFVREFDPTLIVIFAPDHYNGFFYDLMPPFCVGYEAYAVGDYGSSQGWLDVPSELAADLAQHVLDCDIDMAISRRMEIDHGAVQPLDILFGDIAAKPTIPIFVNSVAKPFVTMRRVRLMAEAVGKYLQKLDERVLVVGSGGLSHDPPVPQWSTATEEQRRLLLDGRHPTAAARAARQQRVIDAARSFAAGQSDMLDLNPEWDERFMDLCATGRLEDTDAWTPDSMAAAAGNSAHEVRTWLAAHSALRAATNTPTMDAPAVHYRFYRAIPEFIAGFGVMVCH</sequence>
<evidence type="ECO:0000256" key="1">
    <source>
        <dbReference type="ARBA" id="ARBA00001748"/>
    </source>
</evidence>
<comment type="function">
    <text evidence="10">Catalyzes the non-heme iron(II)-dependent oxidative cleavage of 2,3-dihydroxyphenylpropionic acid and 2,3-dihydroxicinnamic acid into 2-hydroxy-6-ketononadienedioate and 2-hydroxy-6-ketononatrienedioate, respectively.</text>
</comment>
<keyword evidence="7 10" id="KW-0223">Dioxygenase</keyword>
<reference evidence="13" key="1">
    <citation type="journal article" date="2019" name="Int. J. Syst. Evol. Microbiol.">
        <title>The Global Catalogue of Microorganisms (GCM) 10K type strain sequencing project: providing services to taxonomists for standard genome sequencing and annotation.</title>
        <authorList>
            <consortium name="The Broad Institute Genomics Platform"/>
            <consortium name="The Broad Institute Genome Sequencing Center for Infectious Disease"/>
            <person name="Wu L."/>
            <person name="Ma J."/>
        </authorList>
    </citation>
    <scope>NUCLEOTIDE SEQUENCE [LARGE SCALE GENOMIC DNA]</scope>
    <source>
        <strain evidence="13">JCM 16904</strain>
    </source>
</reference>
<comment type="catalytic activity">
    <reaction evidence="2 10">
        <text>3-(2,3-dihydroxyphenyl)propanoate + O2 = (2Z,4E)-2-hydroxy-6-oxonona-2,4-dienedioate + H(+)</text>
        <dbReference type="Rhea" id="RHEA:23840"/>
        <dbReference type="ChEBI" id="CHEBI:15378"/>
        <dbReference type="ChEBI" id="CHEBI:15379"/>
        <dbReference type="ChEBI" id="CHEBI:46951"/>
        <dbReference type="ChEBI" id="CHEBI:66887"/>
        <dbReference type="EC" id="1.13.11.16"/>
    </reaction>
</comment>
<evidence type="ECO:0000256" key="2">
    <source>
        <dbReference type="ARBA" id="ARBA00001843"/>
    </source>
</evidence>
<evidence type="ECO:0000313" key="12">
    <source>
        <dbReference type="EMBL" id="GAA3717119.1"/>
    </source>
</evidence>
<comment type="pathway">
    <text evidence="3 10">Aromatic compound metabolism; 3-phenylpropanoate degradation.</text>
</comment>
<evidence type="ECO:0000256" key="6">
    <source>
        <dbReference type="ARBA" id="ARBA00022797"/>
    </source>
</evidence>
<protein>
    <recommendedName>
        <fullName evidence="10">2,3-dihydroxyphenylpropionate/2,3-dihydroxicinnamic acid 1,2-dioxygenase</fullName>
        <ecNumber evidence="10">1.13.11.16</ecNumber>
    </recommendedName>
    <alternativeName>
        <fullName evidence="10">3-carboxyethylcatechol 2,3-dioxygenase</fullName>
    </alternativeName>
</protein>
<evidence type="ECO:0000259" key="11">
    <source>
        <dbReference type="Pfam" id="PF02900"/>
    </source>
</evidence>
<dbReference type="EC" id="1.13.11.16" evidence="10"/>
<comment type="cofactor">
    <cofactor evidence="10">
        <name>Fe(2+)</name>
        <dbReference type="ChEBI" id="CHEBI:29033"/>
    </cofactor>
</comment>
<feature type="active site" description="Proton acceptor" evidence="10">
    <location>
        <position position="179"/>
    </location>
</feature>
<evidence type="ECO:0000256" key="5">
    <source>
        <dbReference type="ARBA" id="ARBA00011881"/>
    </source>
</evidence>